<accession>A0A1Y2CDA4</accession>
<evidence type="ECO:0000313" key="3">
    <source>
        <dbReference type="EMBL" id="ORY45040.1"/>
    </source>
</evidence>
<dbReference type="EMBL" id="MCGO01000020">
    <property type="protein sequence ID" value="ORY45040.1"/>
    <property type="molecule type" value="Genomic_DNA"/>
</dbReference>
<feature type="coiled-coil region" evidence="1">
    <location>
        <begin position="207"/>
        <end position="241"/>
    </location>
</feature>
<reference evidence="3 4" key="1">
    <citation type="submission" date="2016-07" db="EMBL/GenBank/DDBJ databases">
        <title>Pervasive Adenine N6-methylation of Active Genes in Fungi.</title>
        <authorList>
            <consortium name="DOE Joint Genome Institute"/>
            <person name="Mondo S.J."/>
            <person name="Dannebaum R.O."/>
            <person name="Kuo R.C."/>
            <person name="Labutti K."/>
            <person name="Haridas S."/>
            <person name="Kuo A."/>
            <person name="Salamov A."/>
            <person name="Ahrendt S.R."/>
            <person name="Lipzen A."/>
            <person name="Sullivan W."/>
            <person name="Andreopoulos W.B."/>
            <person name="Clum A."/>
            <person name="Lindquist E."/>
            <person name="Daum C."/>
            <person name="Ramamoorthy G.K."/>
            <person name="Gryganskyi A."/>
            <person name="Culley D."/>
            <person name="Magnuson J.K."/>
            <person name="James T.Y."/>
            <person name="O'Malley M.A."/>
            <person name="Stajich J.E."/>
            <person name="Spatafora J.W."/>
            <person name="Visel A."/>
            <person name="Grigoriev I.V."/>
        </authorList>
    </citation>
    <scope>NUCLEOTIDE SEQUENCE [LARGE SCALE GENOMIC DNA]</scope>
    <source>
        <strain evidence="3 4">JEL800</strain>
    </source>
</reference>
<feature type="region of interest" description="Disordered" evidence="2">
    <location>
        <begin position="241"/>
        <end position="279"/>
    </location>
</feature>
<evidence type="ECO:0000256" key="2">
    <source>
        <dbReference type="SAM" id="MobiDB-lite"/>
    </source>
</evidence>
<evidence type="ECO:0000313" key="4">
    <source>
        <dbReference type="Proteomes" id="UP000193642"/>
    </source>
</evidence>
<sequence>MATGFDKWLLNASGETVGLEVLEGGKRLRFIIRHCPGYYSKACIPFQERETWKQNYMKKLESYGAQIFERIGHLPVHLNMITKTDPQGNLKKYCCQQHRQTHYKKIEPDVVVFEQGNAVDQAVQPAQPTELHAHQHQATQPQNQTQPHPPAQPQNQTQPHPPAQPQNQTQPQAQPPTAQPEVVEFVEPMQLENQSHQQILPSNHPEYLKLQEENLRLKKELKQTKKELSEARSMLQLIEQQQAFPQRSQSSSSSFMSTQQQSSVASNQESSSNTQKIPLKDFDDSESLMLDFNSDGFPDNSSSCSGSSLGTLEPITHSSRSQQKILDRDSDSDSDSDSEAESVIFARPQRFAKNPISSQRGELNTTPASTSRLLTTPTYQKSSTSLVPANSTTLLSLHSGKFVATPKAEREKIEQAHLKKFDALKKQQLDKDKPETAASSPKKGEMAKDFM</sequence>
<feature type="region of interest" description="Disordered" evidence="2">
    <location>
        <begin position="299"/>
        <end position="369"/>
    </location>
</feature>
<dbReference type="Proteomes" id="UP000193642">
    <property type="component" value="Unassembled WGS sequence"/>
</dbReference>
<dbReference type="AlphaFoldDB" id="A0A1Y2CDA4"/>
<keyword evidence="1" id="KW-0175">Coiled coil</keyword>
<gene>
    <name evidence="3" type="ORF">BCR33DRAFT_849962</name>
</gene>
<evidence type="ECO:0000256" key="1">
    <source>
        <dbReference type="SAM" id="Coils"/>
    </source>
</evidence>
<feature type="compositionally biased region" description="Basic and acidic residues" evidence="2">
    <location>
        <begin position="425"/>
        <end position="435"/>
    </location>
</feature>
<feature type="compositionally biased region" description="Low complexity" evidence="2">
    <location>
        <begin position="136"/>
        <end position="146"/>
    </location>
</feature>
<feature type="compositionally biased region" description="Basic and acidic residues" evidence="2">
    <location>
        <begin position="442"/>
        <end position="451"/>
    </location>
</feature>
<feature type="compositionally biased region" description="Low complexity" evidence="2">
    <location>
        <begin position="241"/>
        <end position="272"/>
    </location>
</feature>
<organism evidence="3 4">
    <name type="scientific">Rhizoclosmatium globosum</name>
    <dbReference type="NCBI Taxonomy" id="329046"/>
    <lineage>
        <taxon>Eukaryota</taxon>
        <taxon>Fungi</taxon>
        <taxon>Fungi incertae sedis</taxon>
        <taxon>Chytridiomycota</taxon>
        <taxon>Chytridiomycota incertae sedis</taxon>
        <taxon>Chytridiomycetes</taxon>
        <taxon>Chytridiales</taxon>
        <taxon>Chytriomycetaceae</taxon>
        <taxon>Rhizoclosmatium</taxon>
    </lineage>
</organism>
<comment type="caution">
    <text evidence="3">The sequence shown here is derived from an EMBL/GenBank/DDBJ whole genome shotgun (WGS) entry which is preliminary data.</text>
</comment>
<protein>
    <submittedName>
        <fullName evidence="3">Uncharacterized protein</fullName>
    </submittedName>
</protein>
<keyword evidence="4" id="KW-1185">Reference proteome</keyword>
<feature type="region of interest" description="Disordered" evidence="2">
    <location>
        <begin position="425"/>
        <end position="451"/>
    </location>
</feature>
<name>A0A1Y2CDA4_9FUNG</name>
<feature type="region of interest" description="Disordered" evidence="2">
    <location>
        <begin position="124"/>
        <end position="179"/>
    </location>
</feature>
<feature type="compositionally biased region" description="Polar residues" evidence="2">
    <location>
        <begin position="355"/>
        <end position="369"/>
    </location>
</feature>
<proteinExistence type="predicted"/>